<gene>
    <name evidence="6" type="ORF">CKO13_05575</name>
</gene>
<name>A0ABS1E443_9GAMM</name>
<comment type="subunit">
    <text evidence="3">Homotrimer; associates with NifD.</text>
</comment>
<dbReference type="RefSeq" id="WP_200257708.1">
    <property type="nucleotide sequence ID" value="NZ_NRSH01000046.1"/>
</dbReference>
<evidence type="ECO:0000256" key="5">
    <source>
        <dbReference type="ARBA" id="ARBA00023231"/>
    </source>
</evidence>
<comment type="caution">
    <text evidence="6">The sequence shown here is derived from an EMBL/GenBank/DDBJ whole genome shotgun (WGS) entry which is preliminary data.</text>
</comment>
<proteinExistence type="inferred from homology"/>
<comment type="function">
    <text evidence="1">May protect the nitrogenase Fe-Mo protein from oxidative damage.</text>
</comment>
<sequence>MWLRDLHTELEELDSAEAFMEWFGVDYDPHTVSVYRLHILKRFHDYIQAEAPPQEPEAALARAAALLRQAHDDFVGSDARTQAALRVYQQPPGGGQAAIPVAQIQRRRLH</sequence>
<evidence type="ECO:0000256" key="3">
    <source>
        <dbReference type="ARBA" id="ARBA00011284"/>
    </source>
</evidence>
<evidence type="ECO:0000313" key="6">
    <source>
        <dbReference type="EMBL" id="MBK1726498.1"/>
    </source>
</evidence>
<evidence type="ECO:0000256" key="1">
    <source>
        <dbReference type="ARBA" id="ARBA00002247"/>
    </source>
</evidence>
<evidence type="ECO:0000256" key="2">
    <source>
        <dbReference type="ARBA" id="ARBA00008351"/>
    </source>
</evidence>
<dbReference type="InterPro" id="IPR004893">
    <property type="entry name" value="NifW"/>
</dbReference>
<dbReference type="Pfam" id="PF03206">
    <property type="entry name" value="NifW"/>
    <property type="match status" value="1"/>
</dbReference>
<comment type="similarity">
    <text evidence="2">Belongs to the NifW family.</text>
</comment>
<accession>A0ABS1E443</accession>
<keyword evidence="5" id="KW-0535">Nitrogen fixation</keyword>
<dbReference type="EMBL" id="NRSH01000046">
    <property type="protein sequence ID" value="MBK1726498.1"/>
    <property type="molecule type" value="Genomic_DNA"/>
</dbReference>
<protein>
    <recommendedName>
        <fullName evidence="4">Nitrogenase-stabilizing/protective protein NifW</fullName>
    </recommendedName>
</protein>
<organism evidence="6 7">
    <name type="scientific">Halorhodospira neutriphila</name>
    <dbReference type="NCBI Taxonomy" id="168379"/>
    <lineage>
        <taxon>Bacteria</taxon>
        <taxon>Pseudomonadati</taxon>
        <taxon>Pseudomonadota</taxon>
        <taxon>Gammaproteobacteria</taxon>
        <taxon>Chromatiales</taxon>
        <taxon>Ectothiorhodospiraceae</taxon>
        <taxon>Halorhodospira</taxon>
    </lineage>
</organism>
<reference evidence="6 7" key="1">
    <citation type="journal article" date="2020" name="Microorganisms">
        <title>Osmotic Adaptation and Compatible Solute Biosynthesis of Phototrophic Bacteria as Revealed from Genome Analyses.</title>
        <authorList>
            <person name="Imhoff J.F."/>
            <person name="Rahn T."/>
            <person name="Kunzel S."/>
            <person name="Keller A."/>
            <person name="Neulinger S.C."/>
        </authorList>
    </citation>
    <scope>NUCLEOTIDE SEQUENCE [LARGE SCALE GENOMIC DNA]</scope>
    <source>
        <strain evidence="6 7">DSM 15116</strain>
    </source>
</reference>
<keyword evidence="7" id="KW-1185">Reference proteome</keyword>
<dbReference type="Proteomes" id="UP000738126">
    <property type="component" value="Unassembled WGS sequence"/>
</dbReference>
<evidence type="ECO:0000313" key="7">
    <source>
        <dbReference type="Proteomes" id="UP000738126"/>
    </source>
</evidence>
<evidence type="ECO:0000256" key="4">
    <source>
        <dbReference type="ARBA" id="ARBA00016274"/>
    </source>
</evidence>